<dbReference type="RefSeq" id="XP_064676095.1">
    <property type="nucleotide sequence ID" value="XM_064827038.1"/>
</dbReference>
<sequence length="1059" mass="121038">MLNYGARFTRIRHVSHSSRLLVKKHSQHVIRLMATTSTQLPKPKKEFVASYDAKAVEAGWYEWWNSQGLFKASSTDFLATHNESEVAKKQPFTMITPPPNVTGSLHIGHALTFSVQDAIIRWKRMSGYDVKWIPGTDHAGIGTQSVVEKMIMKERGLTRHDMGREAFVKEIWKWKEKYGNHILHQMRRMGASLDWDSEFFTMDKSRYEAVENAFMRLHNDGLIYRDTRLVNWCCALETVISDIEVDYKDVTGRTLISLPGRSKPVEFGVLHDFSYKVVDPKVDGIQELTVSTTRIETMLGDCAVAIHPNDNRYKSLHGKSVYHPILKKEIPIVCDEQLVDMEFGTGVVKITPAHDPNDYACARRHQLPIESIFDKLGKLNDNCGLAELVGQDRFEVRDTIIQKLSELGSYKGRNDNHVMRIAVCSRSGDVIEPLLQPQWYIKCKELAAISKKQVENNQMKIVPEQFVQDWYRWLDNIQDWCISRQLWWGHEIPAYQIKIHGNLRPDQGEMWVVGSDKIKANIKAVELLEKEGYPQNTSFELIKDDDVLDTWFSSGLLPLSALGWKGRQGESIPNRYPIQVMETGFDILFFWVARMAMLANHFSDHQIPFETIFLHGMVRDAQGRKMSKSLGNVIDPLHVIEGISLQDMKDNLLHTNLPEKEIGTSTRNLEKEFPNGIPPCGTDSLRFALVQYTQQSRQINLDISNVVQTSHFCNKLWNLFKFGLPRLQQPDLDLTLRDVDLKSTSLVNRYILSRMANTIEACQKGFETSRLFESTDALRRFIVEDVCDVYVEFSKSALNRSDLDAQEKNATLRILHACMDTSLRLAHPFMPFVTEELYQHMKSALESPSNAPSLMVESWPNQTQFSSFYDKQVEDHFKVILSIIHASRSLRQGHQISVAKELPFTIVCDDDAILNGPLSLYINEIKHFVKASDLRIEASSTGDQDAQYTTKVINDKLKILVPSSNVMKAQLEGAAAKGIELDTVIQNKHAQLTKKLNKLNVDLDKLEAKKRQPGYFKSVPEAVKAKNESRLTMIQLEKTTLENDIALLNSIMQQQQEQQ</sequence>
<evidence type="ECO:0000256" key="3">
    <source>
        <dbReference type="ARBA" id="ARBA00013169"/>
    </source>
</evidence>
<dbReference type="InterPro" id="IPR002300">
    <property type="entry name" value="aa-tRNA-synth_Ia"/>
</dbReference>
<accession>A0AAN7D4E9</accession>
<dbReference type="InterPro" id="IPR013155">
    <property type="entry name" value="M/V/L/I-tRNA-synth_anticd-bd"/>
</dbReference>
<dbReference type="InterPro" id="IPR009008">
    <property type="entry name" value="Val/Leu/Ile-tRNA-synth_edit"/>
</dbReference>
<dbReference type="SUPFAM" id="SSF47323">
    <property type="entry name" value="Anticodon-binding domain of a subclass of class I aminoacyl-tRNA synthetases"/>
    <property type="match status" value="1"/>
</dbReference>
<evidence type="ECO:0000256" key="1">
    <source>
        <dbReference type="ARBA" id="ARBA00004496"/>
    </source>
</evidence>
<dbReference type="PRINTS" id="PR00986">
    <property type="entry name" value="TRNASYNTHVAL"/>
</dbReference>
<dbReference type="AlphaFoldDB" id="A0AAN7D4E9"/>
<dbReference type="GO" id="GO:0002161">
    <property type="term" value="F:aminoacyl-tRNA deacylase activity"/>
    <property type="evidence" value="ECO:0007669"/>
    <property type="project" value="InterPro"/>
</dbReference>
<keyword evidence="7 11" id="KW-0648">Protein biosynthesis</keyword>
<dbReference type="SUPFAM" id="SSF50677">
    <property type="entry name" value="ValRS/IleRS/LeuRS editing domain"/>
    <property type="match status" value="1"/>
</dbReference>
<dbReference type="HAMAP" id="MF_02004">
    <property type="entry name" value="Val_tRNA_synth_type1"/>
    <property type="match status" value="1"/>
</dbReference>
<dbReference type="CDD" id="cd07962">
    <property type="entry name" value="Anticodon_Ia_Val"/>
    <property type="match status" value="1"/>
</dbReference>
<comment type="catalytic activity">
    <reaction evidence="10">
        <text>tRNA(Val) + L-valine + ATP = L-valyl-tRNA(Val) + AMP + diphosphate</text>
        <dbReference type="Rhea" id="RHEA:10704"/>
        <dbReference type="Rhea" id="RHEA-COMP:9672"/>
        <dbReference type="Rhea" id="RHEA-COMP:9708"/>
        <dbReference type="ChEBI" id="CHEBI:30616"/>
        <dbReference type="ChEBI" id="CHEBI:33019"/>
        <dbReference type="ChEBI" id="CHEBI:57762"/>
        <dbReference type="ChEBI" id="CHEBI:78442"/>
        <dbReference type="ChEBI" id="CHEBI:78537"/>
        <dbReference type="ChEBI" id="CHEBI:456215"/>
        <dbReference type="EC" id="6.1.1.9"/>
    </reaction>
</comment>
<evidence type="ECO:0000259" key="13">
    <source>
        <dbReference type="Pfam" id="PF08264"/>
    </source>
</evidence>
<dbReference type="Gene3D" id="1.10.730.10">
    <property type="entry name" value="Isoleucyl-tRNA Synthetase, Domain 1"/>
    <property type="match status" value="1"/>
</dbReference>
<dbReference type="SUPFAM" id="SSF52374">
    <property type="entry name" value="Nucleotidylyl transferase"/>
    <property type="match status" value="1"/>
</dbReference>
<evidence type="ECO:0000256" key="4">
    <source>
        <dbReference type="ARBA" id="ARBA00022598"/>
    </source>
</evidence>
<dbReference type="InterPro" id="IPR001412">
    <property type="entry name" value="aa-tRNA-synth_I_CS"/>
</dbReference>
<dbReference type="Proteomes" id="UP001304243">
    <property type="component" value="Unassembled WGS sequence"/>
</dbReference>
<evidence type="ECO:0000256" key="5">
    <source>
        <dbReference type="ARBA" id="ARBA00022741"/>
    </source>
</evidence>
<keyword evidence="6 11" id="KW-0067">ATP-binding</keyword>
<keyword evidence="4 11" id="KW-0436">Ligase</keyword>
<keyword evidence="8 11" id="KW-0030">Aminoacyl-tRNA synthetase</keyword>
<dbReference type="PROSITE" id="PS00178">
    <property type="entry name" value="AA_TRNA_LIGASE_I"/>
    <property type="match status" value="1"/>
</dbReference>
<proteinExistence type="inferred from homology"/>
<dbReference type="NCBIfam" id="NF004349">
    <property type="entry name" value="PRK05729.1"/>
    <property type="match status" value="1"/>
</dbReference>
<reference evidence="14 15" key="1">
    <citation type="submission" date="2022-11" db="EMBL/GenBank/DDBJ databases">
        <title>Mucor velutinosus strain NIH1002 WGS.</title>
        <authorList>
            <person name="Subramanian P."/>
            <person name="Mullikin J.C."/>
            <person name="Segre J.A."/>
            <person name="Zelazny A.M."/>
        </authorList>
    </citation>
    <scope>NUCLEOTIDE SEQUENCE [LARGE SCALE GENOMIC DNA]</scope>
    <source>
        <strain evidence="14 15">NIH1002</strain>
    </source>
</reference>
<protein>
    <recommendedName>
        <fullName evidence="3">valine--tRNA ligase</fullName>
        <ecNumber evidence="3">6.1.1.9</ecNumber>
    </recommendedName>
    <alternativeName>
        <fullName evidence="9">Valyl-tRNA synthetase</fullName>
    </alternativeName>
</protein>
<evidence type="ECO:0000259" key="12">
    <source>
        <dbReference type="Pfam" id="PF00133"/>
    </source>
</evidence>
<keyword evidence="5 11" id="KW-0547">Nucleotide-binding</keyword>
<dbReference type="GO" id="GO:0005524">
    <property type="term" value="F:ATP binding"/>
    <property type="evidence" value="ECO:0007669"/>
    <property type="project" value="UniProtKB-KW"/>
</dbReference>
<comment type="subcellular location">
    <subcellularLocation>
        <location evidence="1">Cytoplasm</location>
    </subcellularLocation>
</comment>
<evidence type="ECO:0000313" key="15">
    <source>
        <dbReference type="Proteomes" id="UP001304243"/>
    </source>
</evidence>
<evidence type="ECO:0000256" key="11">
    <source>
        <dbReference type="RuleBase" id="RU363035"/>
    </source>
</evidence>
<evidence type="ECO:0000313" key="14">
    <source>
        <dbReference type="EMBL" id="KAK4509429.1"/>
    </source>
</evidence>
<gene>
    <name evidence="14" type="ORF">ATC70_007781</name>
</gene>
<dbReference type="CDD" id="cd00817">
    <property type="entry name" value="ValRS_core"/>
    <property type="match status" value="1"/>
</dbReference>
<evidence type="ECO:0000256" key="10">
    <source>
        <dbReference type="ARBA" id="ARBA00047552"/>
    </source>
</evidence>
<dbReference type="GO" id="GO:0004832">
    <property type="term" value="F:valine-tRNA ligase activity"/>
    <property type="evidence" value="ECO:0007669"/>
    <property type="project" value="UniProtKB-EC"/>
</dbReference>
<dbReference type="Gene3D" id="3.40.50.620">
    <property type="entry name" value="HUPs"/>
    <property type="match status" value="2"/>
</dbReference>
<dbReference type="GO" id="GO:0005829">
    <property type="term" value="C:cytosol"/>
    <property type="evidence" value="ECO:0007669"/>
    <property type="project" value="TreeGrafter"/>
</dbReference>
<dbReference type="PANTHER" id="PTHR11946">
    <property type="entry name" value="VALYL-TRNA SYNTHETASES"/>
    <property type="match status" value="1"/>
</dbReference>
<feature type="domain" description="Methionyl/Valyl/Leucyl/Isoleucyl-tRNA synthetase anticodon-binding" evidence="13">
    <location>
        <begin position="748"/>
        <end position="903"/>
    </location>
</feature>
<evidence type="ECO:0000256" key="6">
    <source>
        <dbReference type="ARBA" id="ARBA00022840"/>
    </source>
</evidence>
<dbReference type="InterPro" id="IPR009080">
    <property type="entry name" value="tRNAsynth_Ia_anticodon-bd"/>
</dbReference>
<dbReference type="InterPro" id="IPR014729">
    <property type="entry name" value="Rossmann-like_a/b/a_fold"/>
</dbReference>
<dbReference type="InterPro" id="IPR002303">
    <property type="entry name" value="Valyl-tRNA_ligase"/>
</dbReference>
<dbReference type="FunFam" id="3.40.50.620:FF:000020">
    <property type="entry name" value="Valine--tRNA ligase, mitochondrial"/>
    <property type="match status" value="1"/>
</dbReference>
<evidence type="ECO:0000256" key="7">
    <source>
        <dbReference type="ARBA" id="ARBA00022917"/>
    </source>
</evidence>
<dbReference type="Pfam" id="PF00133">
    <property type="entry name" value="tRNA-synt_1"/>
    <property type="match status" value="1"/>
</dbReference>
<evidence type="ECO:0000256" key="8">
    <source>
        <dbReference type="ARBA" id="ARBA00023146"/>
    </source>
</evidence>
<dbReference type="EMBL" id="JASEJX010000039">
    <property type="protein sequence ID" value="KAK4509429.1"/>
    <property type="molecule type" value="Genomic_DNA"/>
</dbReference>
<comment type="similarity">
    <text evidence="2 11">Belongs to the class-I aminoacyl-tRNA synthetase family.</text>
</comment>
<dbReference type="GeneID" id="89951467"/>
<dbReference type="Pfam" id="PF08264">
    <property type="entry name" value="Anticodon_1"/>
    <property type="match status" value="1"/>
</dbReference>
<name>A0AAN7D4E9_9FUNG</name>
<dbReference type="Gene3D" id="3.90.740.10">
    <property type="entry name" value="Valyl/Leucyl/Isoleucyl-tRNA synthetase, editing domain"/>
    <property type="match status" value="1"/>
</dbReference>
<dbReference type="PANTHER" id="PTHR11946:SF57">
    <property type="entry name" value="VALINE--TRNA LIGASE, MITOCHONDRIAL-RELATED"/>
    <property type="match status" value="1"/>
</dbReference>
<comment type="caution">
    <text evidence="14">The sequence shown here is derived from an EMBL/GenBank/DDBJ whole genome shotgun (WGS) entry which is preliminary data.</text>
</comment>
<evidence type="ECO:0000256" key="9">
    <source>
        <dbReference type="ARBA" id="ARBA00029936"/>
    </source>
</evidence>
<dbReference type="InterPro" id="IPR033705">
    <property type="entry name" value="Anticodon_Ia_Val"/>
</dbReference>
<dbReference type="GO" id="GO:0006438">
    <property type="term" value="P:valyl-tRNA aminoacylation"/>
    <property type="evidence" value="ECO:0007669"/>
    <property type="project" value="InterPro"/>
</dbReference>
<keyword evidence="15" id="KW-1185">Reference proteome</keyword>
<feature type="domain" description="Aminoacyl-tRNA synthetase class Ia" evidence="12">
    <location>
        <begin position="60"/>
        <end position="702"/>
    </location>
</feature>
<dbReference type="EC" id="6.1.1.9" evidence="3"/>
<organism evidence="14 15">
    <name type="scientific">Mucor velutinosus</name>
    <dbReference type="NCBI Taxonomy" id="708070"/>
    <lineage>
        <taxon>Eukaryota</taxon>
        <taxon>Fungi</taxon>
        <taxon>Fungi incertae sedis</taxon>
        <taxon>Mucoromycota</taxon>
        <taxon>Mucoromycotina</taxon>
        <taxon>Mucoromycetes</taxon>
        <taxon>Mucorales</taxon>
        <taxon>Mucorineae</taxon>
        <taxon>Mucoraceae</taxon>
        <taxon>Mucor</taxon>
    </lineage>
</organism>
<evidence type="ECO:0000256" key="2">
    <source>
        <dbReference type="ARBA" id="ARBA00005594"/>
    </source>
</evidence>
<dbReference type="FunFam" id="3.90.740.10:FF:000005">
    <property type="entry name" value="Valine--tRNA ligase, mitochondrial"/>
    <property type="match status" value="1"/>
</dbReference>
<dbReference type="NCBIfam" id="TIGR00422">
    <property type="entry name" value="valS"/>
    <property type="match status" value="1"/>
</dbReference>